<name>A0ABT1EVK5_9PROT</name>
<protein>
    <submittedName>
        <fullName evidence="1">Uncharacterized protein</fullName>
    </submittedName>
</protein>
<gene>
    <name evidence="1" type="ORF">NKW54_14820</name>
</gene>
<accession>A0ABT1EVK5</accession>
<keyword evidence="2" id="KW-1185">Reference proteome</keyword>
<evidence type="ECO:0000313" key="1">
    <source>
        <dbReference type="EMBL" id="MCP1247197.1"/>
    </source>
</evidence>
<evidence type="ECO:0000313" key="2">
    <source>
        <dbReference type="Proteomes" id="UP001523543"/>
    </source>
</evidence>
<proteinExistence type="predicted"/>
<comment type="caution">
    <text evidence="1">The sequence shown here is derived from an EMBL/GenBank/DDBJ whole genome shotgun (WGS) entry which is preliminary data.</text>
</comment>
<reference evidence="1 2" key="1">
    <citation type="submission" date="2022-06" db="EMBL/GenBank/DDBJ databases">
        <title>Acetobacer genomes from food samples.</title>
        <authorList>
            <person name="Sombolestani A."/>
        </authorList>
    </citation>
    <scope>NUCLEOTIDE SEQUENCE [LARGE SCALE GENOMIC DNA]</scope>
    <source>
        <strain evidence="1 2">R-83281</strain>
    </source>
</reference>
<dbReference type="EMBL" id="JAMYZR010000059">
    <property type="protein sequence ID" value="MCP1247197.1"/>
    <property type="molecule type" value="Genomic_DNA"/>
</dbReference>
<dbReference type="RefSeq" id="WP_253551158.1">
    <property type="nucleotide sequence ID" value="NZ_JAMYZR010000059.1"/>
</dbReference>
<dbReference type="Proteomes" id="UP001523543">
    <property type="component" value="Unassembled WGS sequence"/>
</dbReference>
<organism evidence="1 2">
    <name type="scientific">Acetobacter cerevisiae</name>
    <dbReference type="NCBI Taxonomy" id="178900"/>
    <lineage>
        <taxon>Bacteria</taxon>
        <taxon>Pseudomonadati</taxon>
        <taxon>Pseudomonadota</taxon>
        <taxon>Alphaproteobacteria</taxon>
        <taxon>Acetobacterales</taxon>
        <taxon>Acetobacteraceae</taxon>
        <taxon>Acetobacter</taxon>
    </lineage>
</organism>
<sequence>MLQINFISPSGTVTSSIELKLPQHHQKNLKSSEAFAIIRNDILAGKPTELFAHALETVSCKHLKSAWIIASENNVRNTVFSSFFRTEWTTRSHHIRQEFADDNLLNTVLWNVLPPYKGNDLTILRREQTARFNAGIVGFNWSTDEKSADIFASGLCTTYSGGGTLLKARIHADGIISGYGNHTIDPSEKGIVVDPKCIIEIESVRIYL</sequence>